<feature type="region of interest" description="Disordered" evidence="1">
    <location>
        <begin position="83"/>
        <end position="112"/>
    </location>
</feature>
<organism evidence="2 3">
    <name type="scientific">Nocardioides aestuarii</name>
    <dbReference type="NCBI Taxonomy" id="252231"/>
    <lineage>
        <taxon>Bacteria</taxon>
        <taxon>Bacillati</taxon>
        <taxon>Actinomycetota</taxon>
        <taxon>Actinomycetes</taxon>
        <taxon>Propionibacteriales</taxon>
        <taxon>Nocardioidaceae</taxon>
        <taxon>Nocardioides</taxon>
    </lineage>
</organism>
<keyword evidence="3" id="KW-1185">Reference proteome</keyword>
<protein>
    <recommendedName>
        <fullName evidence="4">DUF1508 domain-containing protein</fullName>
    </recommendedName>
</protein>
<evidence type="ECO:0000313" key="2">
    <source>
        <dbReference type="EMBL" id="MFD1948562.1"/>
    </source>
</evidence>
<feature type="compositionally biased region" description="Basic and acidic residues" evidence="1">
    <location>
        <begin position="83"/>
        <end position="92"/>
    </location>
</feature>
<dbReference type="EMBL" id="JBHUGD010000003">
    <property type="protein sequence ID" value="MFD1948562.1"/>
    <property type="molecule type" value="Genomic_DNA"/>
</dbReference>
<reference evidence="3" key="1">
    <citation type="journal article" date="2019" name="Int. J. Syst. Evol. Microbiol.">
        <title>The Global Catalogue of Microorganisms (GCM) 10K type strain sequencing project: providing services to taxonomists for standard genome sequencing and annotation.</title>
        <authorList>
            <consortium name="The Broad Institute Genomics Platform"/>
            <consortium name="The Broad Institute Genome Sequencing Center for Infectious Disease"/>
            <person name="Wu L."/>
            <person name="Ma J."/>
        </authorList>
    </citation>
    <scope>NUCLEOTIDE SEQUENCE [LARGE SCALE GENOMIC DNA]</scope>
    <source>
        <strain evidence="3">CGMCC 1.12477</strain>
    </source>
</reference>
<evidence type="ECO:0008006" key="4">
    <source>
        <dbReference type="Google" id="ProtNLM"/>
    </source>
</evidence>
<gene>
    <name evidence="2" type="ORF">ACFSDE_17290</name>
</gene>
<dbReference type="RefSeq" id="WP_343920737.1">
    <property type="nucleotide sequence ID" value="NZ_BAAAJT010000002.1"/>
</dbReference>
<accession>A0ABW4TSP6</accession>
<proteinExistence type="predicted"/>
<name>A0ABW4TSP6_9ACTN</name>
<dbReference type="Proteomes" id="UP001597351">
    <property type="component" value="Unassembled WGS sequence"/>
</dbReference>
<comment type="caution">
    <text evidence="2">The sequence shown here is derived from an EMBL/GenBank/DDBJ whole genome shotgun (WGS) entry which is preliminary data.</text>
</comment>
<feature type="compositionally biased region" description="Acidic residues" evidence="1">
    <location>
        <begin position="102"/>
        <end position="112"/>
    </location>
</feature>
<evidence type="ECO:0000256" key="1">
    <source>
        <dbReference type="SAM" id="MobiDB-lite"/>
    </source>
</evidence>
<sequence>MEDRLAKGPAWWLVDDGRVVAWGGSGFDSMEAAREAAREVRRSASGLDYRTQELLDHHWRWVAWSSPRCRVVVGMGSHLTQEAARRAAETTRHGLSAAAGPDPEEQGPPDAQ</sequence>
<evidence type="ECO:0000313" key="3">
    <source>
        <dbReference type="Proteomes" id="UP001597351"/>
    </source>
</evidence>